<gene>
    <name evidence="3" type="ORF">V5O48_017993</name>
</gene>
<protein>
    <submittedName>
        <fullName evidence="3">Uncharacterized protein</fullName>
    </submittedName>
</protein>
<dbReference type="Proteomes" id="UP001465976">
    <property type="component" value="Unassembled WGS sequence"/>
</dbReference>
<name>A0ABR3EMF0_9AGAR</name>
<evidence type="ECO:0000313" key="4">
    <source>
        <dbReference type="Proteomes" id="UP001465976"/>
    </source>
</evidence>
<keyword evidence="2" id="KW-0472">Membrane</keyword>
<feature type="non-terminal residue" evidence="3">
    <location>
        <position position="147"/>
    </location>
</feature>
<comment type="caution">
    <text evidence="3">The sequence shown here is derived from an EMBL/GenBank/DDBJ whole genome shotgun (WGS) entry which is preliminary data.</text>
</comment>
<reference evidence="3 4" key="1">
    <citation type="submission" date="2024-02" db="EMBL/GenBank/DDBJ databases">
        <title>A draft genome for the cacao thread blight pathogen Marasmius crinis-equi.</title>
        <authorList>
            <person name="Cohen S.P."/>
            <person name="Baruah I.K."/>
            <person name="Amoako-Attah I."/>
            <person name="Bukari Y."/>
            <person name="Meinhardt L.W."/>
            <person name="Bailey B.A."/>
        </authorList>
    </citation>
    <scope>NUCLEOTIDE SEQUENCE [LARGE SCALE GENOMIC DNA]</scope>
    <source>
        <strain evidence="3 4">GH-76</strain>
    </source>
</reference>
<proteinExistence type="predicted"/>
<feature type="compositionally biased region" description="Low complexity" evidence="1">
    <location>
        <begin position="69"/>
        <end position="80"/>
    </location>
</feature>
<feature type="compositionally biased region" description="Polar residues" evidence="1">
    <location>
        <begin position="1"/>
        <end position="19"/>
    </location>
</feature>
<accession>A0ABR3EMF0</accession>
<keyword evidence="2" id="KW-1133">Transmembrane helix</keyword>
<organism evidence="3 4">
    <name type="scientific">Marasmius crinis-equi</name>
    <dbReference type="NCBI Taxonomy" id="585013"/>
    <lineage>
        <taxon>Eukaryota</taxon>
        <taxon>Fungi</taxon>
        <taxon>Dikarya</taxon>
        <taxon>Basidiomycota</taxon>
        <taxon>Agaricomycotina</taxon>
        <taxon>Agaricomycetes</taxon>
        <taxon>Agaricomycetidae</taxon>
        <taxon>Agaricales</taxon>
        <taxon>Marasmiineae</taxon>
        <taxon>Marasmiaceae</taxon>
        <taxon>Marasmius</taxon>
    </lineage>
</organism>
<feature type="region of interest" description="Disordered" evidence="1">
    <location>
        <begin position="1"/>
        <end position="27"/>
    </location>
</feature>
<feature type="region of interest" description="Disordered" evidence="1">
    <location>
        <begin position="69"/>
        <end position="147"/>
    </location>
</feature>
<evidence type="ECO:0000256" key="2">
    <source>
        <dbReference type="SAM" id="Phobius"/>
    </source>
</evidence>
<evidence type="ECO:0000256" key="1">
    <source>
        <dbReference type="SAM" id="MobiDB-lite"/>
    </source>
</evidence>
<dbReference type="EMBL" id="JBAHYK010003016">
    <property type="protein sequence ID" value="KAL0564063.1"/>
    <property type="molecule type" value="Genomic_DNA"/>
</dbReference>
<sequence>MSPTNGSTNINSPEASTQPPAILHDPSDIPFTKYKTTRIALRLSMVRFIHFLILVFLILTLGAASHASSTTRSSATTLASGVIPPTEQLAEPEVAPLPDPILSPSDPRVRAEQSAYAAKETSPPGPSSRGGANGRMLVNESKIHYVP</sequence>
<feature type="transmembrane region" description="Helical" evidence="2">
    <location>
        <begin position="48"/>
        <end position="67"/>
    </location>
</feature>
<keyword evidence="4" id="KW-1185">Reference proteome</keyword>
<evidence type="ECO:0000313" key="3">
    <source>
        <dbReference type="EMBL" id="KAL0564063.1"/>
    </source>
</evidence>
<keyword evidence="2" id="KW-0812">Transmembrane</keyword>